<accession>A0ABS4JPI8</accession>
<keyword evidence="3" id="KW-0808">Transferase</keyword>
<evidence type="ECO:0000256" key="3">
    <source>
        <dbReference type="ARBA" id="ARBA00022679"/>
    </source>
</evidence>
<dbReference type="InterPro" id="IPR023602">
    <property type="entry name" value="Riboflavin_kinase_CTP-dep"/>
</dbReference>
<dbReference type="InterPro" id="IPR048844">
    <property type="entry name" value="LpdD_chaperone-like"/>
</dbReference>
<evidence type="ECO:0000313" key="8">
    <source>
        <dbReference type="Proteomes" id="UP001519289"/>
    </source>
</evidence>
<dbReference type="Gene3D" id="2.40.30.30">
    <property type="entry name" value="Riboflavin kinase-like"/>
    <property type="match status" value="1"/>
</dbReference>
<evidence type="ECO:0008006" key="9">
    <source>
        <dbReference type="Google" id="ProtNLM"/>
    </source>
</evidence>
<evidence type="ECO:0000313" key="7">
    <source>
        <dbReference type="EMBL" id="MBP2017458.1"/>
    </source>
</evidence>
<keyword evidence="4" id="KW-0547">Nucleotide-binding</keyword>
<gene>
    <name evidence="7" type="ORF">J2Z79_000841</name>
</gene>
<keyword evidence="2" id="KW-0288">FMN</keyword>
<feature type="domain" description="Riboflavin kinase" evidence="5">
    <location>
        <begin position="11"/>
        <end position="130"/>
    </location>
</feature>
<evidence type="ECO:0000259" key="6">
    <source>
        <dbReference type="Pfam" id="PF21758"/>
    </source>
</evidence>
<dbReference type="EMBL" id="JAGGLG010000005">
    <property type="protein sequence ID" value="MBP2017458.1"/>
    <property type="molecule type" value="Genomic_DNA"/>
</dbReference>
<dbReference type="Pfam" id="PF01982">
    <property type="entry name" value="CTP-dep_RFKase"/>
    <property type="match status" value="1"/>
</dbReference>
<proteinExistence type="predicted"/>
<dbReference type="RefSeq" id="WP_209465605.1">
    <property type="nucleotide sequence ID" value="NZ_JAGGLG010000005.1"/>
</dbReference>
<protein>
    <recommendedName>
        <fullName evidence="9">CTP-dependent riboflavin kinase</fullName>
    </recommendedName>
</protein>
<dbReference type="Pfam" id="PF21758">
    <property type="entry name" value="PAC_bac"/>
    <property type="match status" value="1"/>
</dbReference>
<evidence type="ECO:0000256" key="2">
    <source>
        <dbReference type="ARBA" id="ARBA00022643"/>
    </source>
</evidence>
<keyword evidence="1" id="KW-0285">Flavoprotein</keyword>
<evidence type="ECO:0000259" key="5">
    <source>
        <dbReference type="Pfam" id="PF01982"/>
    </source>
</evidence>
<keyword evidence="8" id="KW-1185">Reference proteome</keyword>
<feature type="domain" description="Prenylated flavin chaperone LpdD-like" evidence="6">
    <location>
        <begin position="178"/>
        <end position="258"/>
    </location>
</feature>
<organism evidence="7 8">
    <name type="scientific">Symbiobacterium terraclitae</name>
    <dbReference type="NCBI Taxonomy" id="557451"/>
    <lineage>
        <taxon>Bacteria</taxon>
        <taxon>Bacillati</taxon>
        <taxon>Bacillota</taxon>
        <taxon>Clostridia</taxon>
        <taxon>Eubacteriales</taxon>
        <taxon>Symbiobacteriaceae</taxon>
        <taxon>Symbiobacterium</taxon>
    </lineage>
</organism>
<reference evidence="7 8" key="1">
    <citation type="submission" date="2021-03" db="EMBL/GenBank/DDBJ databases">
        <title>Genomic Encyclopedia of Type Strains, Phase IV (KMG-IV): sequencing the most valuable type-strain genomes for metagenomic binning, comparative biology and taxonomic classification.</title>
        <authorList>
            <person name="Goeker M."/>
        </authorList>
    </citation>
    <scope>NUCLEOTIDE SEQUENCE [LARGE SCALE GENOMIC DNA]</scope>
    <source>
        <strain evidence="7 8">DSM 27138</strain>
    </source>
</reference>
<evidence type="ECO:0000256" key="4">
    <source>
        <dbReference type="ARBA" id="ARBA00022741"/>
    </source>
</evidence>
<sequence length="294" mass="30845">MGRPVRLLGRVATGLGAAGPATSLDWFRTAMRRLWGFTPRAGTLNVIVEGDWRPADRLLLTAGTVLVPPTPDLCCSLLLPARIETAGRTEPAVLFRPLVQGYNPAQLELLAPVRLRDALDLRDGDLVTVTAEANPPAQKWLGAAPSDGAQPPAPAMAGLQTGQADITVDLSTGPLHCKAFWAITEQGISVSLFGGIPHVGATALAIPRPSLKDPTQASATSSVLTVTGHKDDVLARLLAESLAVGLNRVVSVTAGVHAGPEGVYDLSVEDLKRIMSIVGRMDEVIRMAVGLESV</sequence>
<dbReference type="SUPFAM" id="SSF82114">
    <property type="entry name" value="Riboflavin kinase-like"/>
    <property type="match status" value="1"/>
</dbReference>
<name>A0ABS4JPI8_9FIRM</name>
<evidence type="ECO:0000256" key="1">
    <source>
        <dbReference type="ARBA" id="ARBA00022630"/>
    </source>
</evidence>
<dbReference type="Proteomes" id="UP001519289">
    <property type="component" value="Unassembled WGS sequence"/>
</dbReference>
<dbReference type="InterPro" id="IPR023465">
    <property type="entry name" value="Riboflavin_kinase_dom_sf"/>
</dbReference>
<comment type="caution">
    <text evidence="7">The sequence shown here is derived from an EMBL/GenBank/DDBJ whole genome shotgun (WGS) entry which is preliminary data.</text>
</comment>